<feature type="domain" description="Methyltransferase FkbM" evidence="1">
    <location>
        <begin position="77"/>
        <end position="239"/>
    </location>
</feature>
<sequence length="277" mass="31524">VLEFKRVIGACTNLSRFRPYVELIFSLLPFRFVMKMVGILLSSQGFGSGARVRTSGELNAARILLGDDVTKPMTIFDVGANRGEYTSAILELYPRSRVFAFEPSRETFRLLNEEFASTDQVIKLNYGLGCKAQTQLLYKESQYARIASLTPLDVIDHDYTEKVVIRTLDEVVSEHGISEIDLLKIDVEGHELDVITGAQNTLTLRKIKCLQFELGGSSIDTNTTLKDIYELLSQYDYRIYLIGRRKIVPLDTYDYQLEQYSTTNFIAELRTKVCIKI</sequence>
<gene>
    <name evidence="2" type="ORF">METZ01_LOCUS179522</name>
</gene>
<evidence type="ECO:0000313" key="2">
    <source>
        <dbReference type="EMBL" id="SVB26668.1"/>
    </source>
</evidence>
<protein>
    <recommendedName>
        <fullName evidence="1">Methyltransferase FkbM domain-containing protein</fullName>
    </recommendedName>
</protein>
<dbReference type="SUPFAM" id="SSF53335">
    <property type="entry name" value="S-adenosyl-L-methionine-dependent methyltransferases"/>
    <property type="match status" value="1"/>
</dbReference>
<accession>A0A382CKD1</accession>
<organism evidence="2">
    <name type="scientific">marine metagenome</name>
    <dbReference type="NCBI Taxonomy" id="408172"/>
    <lineage>
        <taxon>unclassified sequences</taxon>
        <taxon>metagenomes</taxon>
        <taxon>ecological metagenomes</taxon>
    </lineage>
</organism>
<dbReference type="GO" id="GO:0008171">
    <property type="term" value="F:O-methyltransferase activity"/>
    <property type="evidence" value="ECO:0007669"/>
    <property type="project" value="TreeGrafter"/>
</dbReference>
<dbReference type="AlphaFoldDB" id="A0A382CKD1"/>
<feature type="non-terminal residue" evidence="2">
    <location>
        <position position="1"/>
    </location>
</feature>
<dbReference type="NCBIfam" id="TIGR01444">
    <property type="entry name" value="fkbM_fam"/>
    <property type="match status" value="1"/>
</dbReference>
<dbReference type="EMBL" id="UINC01034986">
    <property type="protein sequence ID" value="SVB26668.1"/>
    <property type="molecule type" value="Genomic_DNA"/>
</dbReference>
<dbReference type="InterPro" id="IPR053188">
    <property type="entry name" value="FkbM_Methyltransferase"/>
</dbReference>
<evidence type="ECO:0000259" key="1">
    <source>
        <dbReference type="Pfam" id="PF05050"/>
    </source>
</evidence>
<dbReference type="PANTHER" id="PTHR36973:SF4">
    <property type="entry name" value="NODULATION PROTEIN"/>
    <property type="match status" value="1"/>
</dbReference>
<name>A0A382CKD1_9ZZZZ</name>
<dbReference type="Gene3D" id="3.40.50.150">
    <property type="entry name" value="Vaccinia Virus protein VP39"/>
    <property type="match status" value="1"/>
</dbReference>
<proteinExistence type="predicted"/>
<reference evidence="2" key="1">
    <citation type="submission" date="2018-05" db="EMBL/GenBank/DDBJ databases">
        <authorList>
            <person name="Lanie J.A."/>
            <person name="Ng W.-L."/>
            <person name="Kazmierczak K.M."/>
            <person name="Andrzejewski T.M."/>
            <person name="Davidsen T.M."/>
            <person name="Wayne K.J."/>
            <person name="Tettelin H."/>
            <person name="Glass J.I."/>
            <person name="Rusch D."/>
            <person name="Podicherti R."/>
            <person name="Tsui H.-C.T."/>
            <person name="Winkler M.E."/>
        </authorList>
    </citation>
    <scope>NUCLEOTIDE SEQUENCE</scope>
</reference>
<dbReference type="InterPro" id="IPR006342">
    <property type="entry name" value="FkbM_mtfrase"/>
</dbReference>
<dbReference type="PANTHER" id="PTHR36973">
    <property type="entry name" value="SLL1456 PROTEIN-RELATED"/>
    <property type="match status" value="1"/>
</dbReference>
<dbReference type="Pfam" id="PF05050">
    <property type="entry name" value="Methyltransf_21"/>
    <property type="match status" value="1"/>
</dbReference>
<dbReference type="InterPro" id="IPR029063">
    <property type="entry name" value="SAM-dependent_MTases_sf"/>
</dbReference>